<dbReference type="Proteomes" id="UP000037035">
    <property type="component" value="Unassembled WGS sequence"/>
</dbReference>
<sequence length="113" mass="13132">MSTLEKHKVWENHWEEPPNLLNTTWVFKITDNTHGNPSKFKGRLCVQGFNPDYLEIYAPTGKVSTLRMILLYSLHANLNVVQFNVQGEFLHASLTEEVYIKTPKGVNRPLWYS</sequence>
<comment type="caution">
    <text evidence="2">The sequence shown here is derived from an EMBL/GenBank/DDBJ whole genome shotgun (WGS) entry which is preliminary data.</text>
</comment>
<keyword evidence="3" id="KW-1185">Reference proteome</keyword>
<dbReference type="AlphaFoldDB" id="A0A0L6UBF9"/>
<reference evidence="2 3" key="1">
    <citation type="submission" date="2015-08" db="EMBL/GenBank/DDBJ databases">
        <title>Next Generation Sequencing and Analysis of the Genome of Puccinia sorghi L Schw, the Causal Agent of Maize Common Rust.</title>
        <authorList>
            <person name="Rochi L."/>
            <person name="Burguener G."/>
            <person name="Darino M."/>
            <person name="Turjanski A."/>
            <person name="Kreff E."/>
            <person name="Dieguez M.J."/>
            <person name="Sacco F."/>
        </authorList>
    </citation>
    <scope>NUCLEOTIDE SEQUENCE [LARGE SCALE GENOMIC DNA]</scope>
    <source>
        <strain evidence="2 3">RO10H11247</strain>
    </source>
</reference>
<name>A0A0L6UBF9_9BASI</name>
<evidence type="ECO:0000259" key="1">
    <source>
        <dbReference type="Pfam" id="PF07727"/>
    </source>
</evidence>
<evidence type="ECO:0000313" key="2">
    <source>
        <dbReference type="EMBL" id="KNZ45873.1"/>
    </source>
</evidence>
<accession>A0A0L6UBF9</accession>
<dbReference type="InterPro" id="IPR013103">
    <property type="entry name" value="RVT_2"/>
</dbReference>
<dbReference type="EMBL" id="LAVV01013197">
    <property type="protein sequence ID" value="KNZ45873.1"/>
    <property type="molecule type" value="Genomic_DNA"/>
</dbReference>
<gene>
    <name evidence="2" type="ORF">VP01_7732g1</name>
</gene>
<evidence type="ECO:0000313" key="3">
    <source>
        <dbReference type="Proteomes" id="UP000037035"/>
    </source>
</evidence>
<organism evidence="2 3">
    <name type="scientific">Puccinia sorghi</name>
    <dbReference type="NCBI Taxonomy" id="27349"/>
    <lineage>
        <taxon>Eukaryota</taxon>
        <taxon>Fungi</taxon>
        <taxon>Dikarya</taxon>
        <taxon>Basidiomycota</taxon>
        <taxon>Pucciniomycotina</taxon>
        <taxon>Pucciniomycetes</taxon>
        <taxon>Pucciniales</taxon>
        <taxon>Pucciniaceae</taxon>
        <taxon>Puccinia</taxon>
    </lineage>
</organism>
<dbReference type="VEuPathDB" id="FungiDB:VP01_7732g1"/>
<feature type="domain" description="Reverse transcriptase Ty1/copia-type" evidence="1">
    <location>
        <begin position="21"/>
        <end position="107"/>
    </location>
</feature>
<proteinExistence type="predicted"/>
<protein>
    <recommendedName>
        <fullName evidence="1">Reverse transcriptase Ty1/copia-type domain-containing protein</fullName>
    </recommendedName>
</protein>
<dbReference type="OrthoDB" id="3059190at2759"/>
<dbReference type="Pfam" id="PF07727">
    <property type="entry name" value="RVT_2"/>
    <property type="match status" value="1"/>
</dbReference>